<evidence type="ECO:0000259" key="10">
    <source>
        <dbReference type="PROSITE" id="PS51210"/>
    </source>
</evidence>
<dbReference type="PANTHER" id="PTHR10728:SF33">
    <property type="entry name" value="LYSOPHOSPHOLIPASE 1-RELATED"/>
    <property type="match status" value="1"/>
</dbReference>
<dbReference type="Proteomes" id="UP000094336">
    <property type="component" value="Unassembled WGS sequence"/>
</dbReference>
<proteinExistence type="inferred from homology"/>
<keyword evidence="5 8" id="KW-0442">Lipid degradation</keyword>
<keyword evidence="3" id="KW-0732">Signal</keyword>
<gene>
    <name evidence="11" type="ORF">BABINDRAFT_159568</name>
</gene>
<dbReference type="STRING" id="984486.A0A1E3QZK8"/>
<keyword evidence="7" id="KW-0325">Glycoprotein</keyword>
<evidence type="ECO:0000256" key="8">
    <source>
        <dbReference type="PROSITE-ProRule" id="PRU00555"/>
    </source>
</evidence>
<evidence type="ECO:0000256" key="9">
    <source>
        <dbReference type="RuleBase" id="RU362103"/>
    </source>
</evidence>
<dbReference type="EMBL" id="KV454426">
    <property type="protein sequence ID" value="ODQ83110.1"/>
    <property type="molecule type" value="Genomic_DNA"/>
</dbReference>
<comment type="catalytic activity">
    <reaction evidence="9">
        <text>a 1-acyl-sn-glycero-3-phosphocholine + H2O = sn-glycerol 3-phosphocholine + a fatty acid + H(+)</text>
        <dbReference type="Rhea" id="RHEA:15177"/>
        <dbReference type="ChEBI" id="CHEBI:15377"/>
        <dbReference type="ChEBI" id="CHEBI:15378"/>
        <dbReference type="ChEBI" id="CHEBI:16870"/>
        <dbReference type="ChEBI" id="CHEBI:28868"/>
        <dbReference type="ChEBI" id="CHEBI:58168"/>
        <dbReference type="EC" id="3.1.1.5"/>
    </reaction>
</comment>
<dbReference type="SUPFAM" id="SSF52151">
    <property type="entry name" value="FabD/lysophospholipase-like"/>
    <property type="match status" value="1"/>
</dbReference>
<dbReference type="GO" id="GO:0005886">
    <property type="term" value="C:plasma membrane"/>
    <property type="evidence" value="ECO:0007669"/>
    <property type="project" value="TreeGrafter"/>
</dbReference>
<dbReference type="GO" id="GO:0046475">
    <property type="term" value="P:glycerophospholipid catabolic process"/>
    <property type="evidence" value="ECO:0007669"/>
    <property type="project" value="TreeGrafter"/>
</dbReference>
<dbReference type="EC" id="3.1.1.5" evidence="2 9"/>
<protein>
    <recommendedName>
        <fullName evidence="2 9">Lysophospholipase</fullName>
        <ecNumber evidence="2 9">3.1.1.5</ecNumber>
    </recommendedName>
</protein>
<dbReference type="GO" id="GO:0005829">
    <property type="term" value="C:cytosol"/>
    <property type="evidence" value="ECO:0007669"/>
    <property type="project" value="TreeGrafter"/>
</dbReference>
<dbReference type="GeneID" id="30145597"/>
<dbReference type="Gene3D" id="3.40.1090.10">
    <property type="entry name" value="Cytosolic phospholipase A2 catalytic domain"/>
    <property type="match status" value="1"/>
</dbReference>
<keyword evidence="12" id="KW-1185">Reference proteome</keyword>
<evidence type="ECO:0000256" key="2">
    <source>
        <dbReference type="ARBA" id="ARBA00013274"/>
    </source>
</evidence>
<evidence type="ECO:0000256" key="4">
    <source>
        <dbReference type="ARBA" id="ARBA00022801"/>
    </source>
</evidence>
<keyword evidence="4 8" id="KW-0378">Hydrolase</keyword>
<dbReference type="GO" id="GO:0004623">
    <property type="term" value="F:phospholipase A2 activity"/>
    <property type="evidence" value="ECO:0007669"/>
    <property type="project" value="TreeGrafter"/>
</dbReference>
<organism evidence="11 12">
    <name type="scientific">Babjeviella inositovora NRRL Y-12698</name>
    <dbReference type="NCBI Taxonomy" id="984486"/>
    <lineage>
        <taxon>Eukaryota</taxon>
        <taxon>Fungi</taxon>
        <taxon>Dikarya</taxon>
        <taxon>Ascomycota</taxon>
        <taxon>Saccharomycotina</taxon>
        <taxon>Pichiomycetes</taxon>
        <taxon>Serinales incertae sedis</taxon>
        <taxon>Babjeviella</taxon>
    </lineage>
</organism>
<dbReference type="GO" id="GO:0005783">
    <property type="term" value="C:endoplasmic reticulum"/>
    <property type="evidence" value="ECO:0007669"/>
    <property type="project" value="TreeGrafter"/>
</dbReference>
<dbReference type="InterPro" id="IPR002642">
    <property type="entry name" value="LysoPLipase_cat_dom"/>
</dbReference>
<evidence type="ECO:0000313" key="11">
    <source>
        <dbReference type="EMBL" id="ODQ83110.1"/>
    </source>
</evidence>
<dbReference type="SMART" id="SM00022">
    <property type="entry name" value="PLAc"/>
    <property type="match status" value="1"/>
</dbReference>
<dbReference type="GO" id="GO:0004622">
    <property type="term" value="F:phosphatidylcholine lysophospholipase activity"/>
    <property type="evidence" value="ECO:0007669"/>
    <property type="project" value="UniProtKB-EC"/>
</dbReference>
<accession>A0A1E3QZK8</accession>
<keyword evidence="6 8" id="KW-0443">Lipid metabolism</keyword>
<evidence type="ECO:0000256" key="6">
    <source>
        <dbReference type="ARBA" id="ARBA00023098"/>
    </source>
</evidence>
<evidence type="ECO:0000256" key="5">
    <source>
        <dbReference type="ARBA" id="ARBA00022963"/>
    </source>
</evidence>
<dbReference type="RefSeq" id="XP_018988438.1">
    <property type="nucleotide sequence ID" value="XM_019127744.1"/>
</dbReference>
<reference evidence="12" key="1">
    <citation type="submission" date="2016-05" db="EMBL/GenBank/DDBJ databases">
        <title>Comparative genomics of biotechnologically important yeasts.</title>
        <authorList>
            <consortium name="DOE Joint Genome Institute"/>
            <person name="Riley R."/>
            <person name="Haridas S."/>
            <person name="Wolfe K.H."/>
            <person name="Lopes M.R."/>
            <person name="Hittinger C.T."/>
            <person name="Goker M."/>
            <person name="Salamov A."/>
            <person name="Wisecaver J."/>
            <person name="Long T.M."/>
            <person name="Aerts A.L."/>
            <person name="Barry K."/>
            <person name="Choi C."/>
            <person name="Clum A."/>
            <person name="Coughlan A.Y."/>
            <person name="Deshpande S."/>
            <person name="Douglass A.P."/>
            <person name="Hanson S.J."/>
            <person name="Klenk H.-P."/>
            <person name="Labutti K."/>
            <person name="Lapidus A."/>
            <person name="Lindquist E."/>
            <person name="Lipzen A."/>
            <person name="Meier-Kolthoff J.P."/>
            <person name="Ohm R.A."/>
            <person name="Otillar R.P."/>
            <person name="Pangilinan J."/>
            <person name="Peng Y."/>
            <person name="Rokas A."/>
            <person name="Rosa C.A."/>
            <person name="Scheuner C."/>
            <person name="Sibirny A.A."/>
            <person name="Slot J.C."/>
            <person name="Stielow J.B."/>
            <person name="Sun H."/>
            <person name="Kurtzman C.P."/>
            <person name="Blackwell M."/>
            <person name="Grigoriev I.V."/>
            <person name="Jeffries T.W."/>
        </authorList>
    </citation>
    <scope>NUCLEOTIDE SEQUENCE [LARGE SCALE GENOMIC DNA]</scope>
    <source>
        <strain evidence="12">NRRL Y-12698</strain>
    </source>
</reference>
<dbReference type="AlphaFoldDB" id="A0A1E3QZK8"/>
<dbReference type="PANTHER" id="PTHR10728">
    <property type="entry name" value="CYTOSOLIC PHOSPHOLIPASE A2"/>
    <property type="match status" value="1"/>
</dbReference>
<evidence type="ECO:0000256" key="7">
    <source>
        <dbReference type="ARBA" id="ARBA00023180"/>
    </source>
</evidence>
<evidence type="ECO:0000256" key="3">
    <source>
        <dbReference type="ARBA" id="ARBA00022729"/>
    </source>
</evidence>
<dbReference type="Pfam" id="PF01735">
    <property type="entry name" value="PLA2_B"/>
    <property type="match status" value="1"/>
</dbReference>
<feature type="domain" description="PLA2c" evidence="10">
    <location>
        <begin position="12"/>
        <end position="584"/>
    </location>
</feature>
<dbReference type="OrthoDB" id="4084751at2759"/>
<comment type="similarity">
    <text evidence="1 9">Belongs to the lysophospholipase family.</text>
</comment>
<evidence type="ECO:0000313" key="12">
    <source>
        <dbReference type="Proteomes" id="UP000094336"/>
    </source>
</evidence>
<evidence type="ECO:0000256" key="1">
    <source>
        <dbReference type="ARBA" id="ARBA00008780"/>
    </source>
</evidence>
<sequence>MAVDRYAPVLDSCPEGPLIREAFSLSKEEQIWVAERNQATNAALVRFLGQSNLENLDTHTLIYDSNTSDIKIGLAFSGGGYRAMLTGAGCLTALDERYEEAMEHGLGGILQSSTYISGLSGGSWLLGAIFLGRDAPNMRAMTDLWNFEESILLPYGYSDLSKNTQYWKAISQDIEAKKNAGFPVSITDAWGRALFLQLLQQKSGDLSQHEYRLFSSLRRHGLFESFAMPFPIITSVEISPNTGSYTNFEFNPFEMGSWSSLLNAFVALPYLGSSLTNGVPVFDDLCTQQFDDFGFIMGTSSSVFNTAFLKLPSVLEKLGKEPKKWWQIKSHLRDALGFPNRKYEKMKSDLTSEVRRLLEKIEGSEQWLAIYPNSFFQTDFGVSEEILGSKKLLLADGSEGGQNIPLAPLIYPKRQVDVVFAFDSSSNTKERWPSGKALIQTYESQFMVPPTNTYFPHIPDANTFSALNFTRRPTFFGCYGDSLSDLIDKVLGQLPPLVIYVPNSPISYLSNTSTFKLEYSAETKRRMLDNGFDVASRNRLLIDPEWRACVACAVIRRKQERDGVAASEQCTRCFESYCWSGEIIEKGVRTKDLGARRNFSGGLYTGLALEKREN</sequence>
<dbReference type="InterPro" id="IPR016035">
    <property type="entry name" value="Acyl_Trfase/lysoPLipase"/>
</dbReference>
<dbReference type="GO" id="GO:0005576">
    <property type="term" value="C:extracellular region"/>
    <property type="evidence" value="ECO:0007669"/>
    <property type="project" value="TreeGrafter"/>
</dbReference>
<name>A0A1E3QZK8_9ASCO</name>
<dbReference type="PROSITE" id="PS51210">
    <property type="entry name" value="PLA2C"/>
    <property type="match status" value="1"/>
</dbReference>